<name>A0AAN9KRT1_PHACN</name>
<proteinExistence type="predicted"/>
<comment type="caution">
    <text evidence="1">The sequence shown here is derived from an EMBL/GenBank/DDBJ whole genome shotgun (WGS) entry which is preliminary data.</text>
</comment>
<accession>A0AAN9KRT1</accession>
<organism evidence="1 2">
    <name type="scientific">Phaseolus coccineus</name>
    <name type="common">Scarlet runner bean</name>
    <name type="synonym">Phaseolus multiflorus</name>
    <dbReference type="NCBI Taxonomy" id="3886"/>
    <lineage>
        <taxon>Eukaryota</taxon>
        <taxon>Viridiplantae</taxon>
        <taxon>Streptophyta</taxon>
        <taxon>Embryophyta</taxon>
        <taxon>Tracheophyta</taxon>
        <taxon>Spermatophyta</taxon>
        <taxon>Magnoliopsida</taxon>
        <taxon>eudicotyledons</taxon>
        <taxon>Gunneridae</taxon>
        <taxon>Pentapetalae</taxon>
        <taxon>rosids</taxon>
        <taxon>fabids</taxon>
        <taxon>Fabales</taxon>
        <taxon>Fabaceae</taxon>
        <taxon>Papilionoideae</taxon>
        <taxon>50 kb inversion clade</taxon>
        <taxon>NPAAA clade</taxon>
        <taxon>indigoferoid/millettioid clade</taxon>
        <taxon>Phaseoleae</taxon>
        <taxon>Phaseolus</taxon>
    </lineage>
</organism>
<dbReference type="EMBL" id="JAYMYR010000164">
    <property type="protein sequence ID" value="KAK7322229.1"/>
    <property type="molecule type" value="Genomic_DNA"/>
</dbReference>
<reference evidence="1 2" key="1">
    <citation type="submission" date="2024-01" db="EMBL/GenBank/DDBJ databases">
        <title>The genomes of 5 underutilized Papilionoideae crops provide insights into root nodulation and disease resistanc.</title>
        <authorList>
            <person name="Jiang F."/>
        </authorList>
    </citation>
    <scope>NUCLEOTIDE SEQUENCE [LARGE SCALE GENOMIC DNA]</scope>
    <source>
        <strain evidence="1">JINMINGXINNONG_FW02</strain>
        <tissue evidence="1">Leaves</tissue>
    </source>
</reference>
<keyword evidence="2" id="KW-1185">Reference proteome</keyword>
<dbReference type="AlphaFoldDB" id="A0AAN9KRT1"/>
<gene>
    <name evidence="1" type="ORF">VNO80_34895</name>
</gene>
<dbReference type="Proteomes" id="UP001374584">
    <property type="component" value="Unassembled WGS sequence"/>
</dbReference>
<evidence type="ECO:0000313" key="1">
    <source>
        <dbReference type="EMBL" id="KAK7322229.1"/>
    </source>
</evidence>
<evidence type="ECO:0000313" key="2">
    <source>
        <dbReference type="Proteomes" id="UP001374584"/>
    </source>
</evidence>
<protein>
    <submittedName>
        <fullName evidence="1">Uncharacterized protein</fullName>
    </submittedName>
</protein>
<sequence>MQFWEISSRQRSKFLTNASNGVVQQSIRLKVDIEEALNKKKRYFRTAWQQDFNAQATYLSPLEQFLFIIKTMLNRFSNKCYDVPEDILYSTAIESLVEDRKIFADNELNL</sequence>